<dbReference type="InParanoid" id="A0A804IRU9"/>
<dbReference type="PANTHER" id="PTHR11709">
    <property type="entry name" value="MULTI-COPPER OXIDASE"/>
    <property type="match status" value="1"/>
</dbReference>
<dbReference type="Proteomes" id="UP000012960">
    <property type="component" value="Unplaced"/>
</dbReference>
<evidence type="ECO:0000313" key="4">
    <source>
        <dbReference type="Proteomes" id="UP000012960"/>
    </source>
</evidence>
<reference evidence="3" key="2">
    <citation type="submission" date="2021-05" db="UniProtKB">
        <authorList>
            <consortium name="EnsemblPlants"/>
        </authorList>
    </citation>
    <scope>IDENTIFICATION</scope>
    <source>
        <strain evidence="3">subsp. malaccensis</strain>
    </source>
</reference>
<dbReference type="InterPro" id="IPR045087">
    <property type="entry name" value="Cu-oxidase_fam"/>
</dbReference>
<dbReference type="EMBL" id="HG996469">
    <property type="protein sequence ID" value="CAG1842837.1"/>
    <property type="molecule type" value="Genomic_DNA"/>
</dbReference>
<organism evidence="3 4">
    <name type="scientific">Musa acuminata subsp. malaccensis</name>
    <name type="common">Wild banana</name>
    <name type="synonym">Musa malaccensis</name>
    <dbReference type="NCBI Taxonomy" id="214687"/>
    <lineage>
        <taxon>Eukaryota</taxon>
        <taxon>Viridiplantae</taxon>
        <taxon>Streptophyta</taxon>
        <taxon>Embryophyta</taxon>
        <taxon>Tracheophyta</taxon>
        <taxon>Spermatophyta</taxon>
        <taxon>Magnoliopsida</taxon>
        <taxon>Liliopsida</taxon>
        <taxon>Zingiberales</taxon>
        <taxon>Musaceae</taxon>
        <taxon>Musa</taxon>
    </lineage>
</organism>
<evidence type="ECO:0000259" key="1">
    <source>
        <dbReference type="Pfam" id="PF00394"/>
    </source>
</evidence>
<sequence>MTNVAINEELFFSITNHSVTVVDVDAIYVKPFDAETILISSGQTTNILLYAKPPYPNATIFMMAKHYAIGSGTFDNSMVAAVLEYQKPHGSSNISFDKNLPLYKPHVCRHFYFMVGLRMRPCPKNQTCQGPNNTKFVATHDGSPLCTIHWEVQRRLHPDLPCRCPNSIQLHWSSAKQHDGE</sequence>
<dbReference type="Gene3D" id="2.60.40.420">
    <property type="entry name" value="Cupredoxins - blue copper proteins"/>
    <property type="match status" value="1"/>
</dbReference>
<dbReference type="EnsemblPlants" id="Ma04_t20310.1">
    <property type="protein sequence ID" value="Ma04_p20310.1"/>
    <property type="gene ID" value="Ma04_g20310"/>
</dbReference>
<dbReference type="Gramene" id="Ma04_t20310.1">
    <property type="protein sequence ID" value="Ma04_p20310.1"/>
    <property type="gene ID" value="Ma04_g20310"/>
</dbReference>
<reference evidence="2" key="1">
    <citation type="submission" date="2021-03" db="EMBL/GenBank/DDBJ databases">
        <authorList>
            <consortium name="Genoscope - CEA"/>
            <person name="William W."/>
        </authorList>
    </citation>
    <scope>NUCLEOTIDE SEQUENCE</scope>
    <source>
        <strain evidence="2">Doubled-haploid Pahang</strain>
    </source>
</reference>
<dbReference type="PANTHER" id="PTHR11709:SF522">
    <property type="entry name" value="LACCASE-4"/>
    <property type="match status" value="1"/>
</dbReference>
<dbReference type="InterPro" id="IPR001117">
    <property type="entry name" value="Cu-oxidase_2nd"/>
</dbReference>
<evidence type="ECO:0000313" key="3">
    <source>
        <dbReference type="EnsemblPlants" id="Ma04_p20310.1"/>
    </source>
</evidence>
<keyword evidence="4" id="KW-1185">Reference proteome</keyword>
<accession>A0A804IRU9</accession>
<proteinExistence type="predicted"/>
<name>A0A804IRU9_MUSAM</name>
<gene>
    <name evidence="2" type="ORF">GSMUA_126320.1</name>
</gene>
<feature type="domain" description="Plastocyanin-like" evidence="1">
    <location>
        <begin position="3"/>
        <end position="87"/>
    </location>
</feature>
<evidence type="ECO:0000313" key="2">
    <source>
        <dbReference type="EMBL" id="CAG1842837.1"/>
    </source>
</evidence>
<dbReference type="SUPFAM" id="SSF49503">
    <property type="entry name" value="Cupredoxins"/>
    <property type="match status" value="1"/>
</dbReference>
<dbReference type="Pfam" id="PF00394">
    <property type="entry name" value="Cu-oxidase"/>
    <property type="match status" value="1"/>
</dbReference>
<protein>
    <submittedName>
        <fullName evidence="2">(wild Malaysian banana) hypothetical protein</fullName>
    </submittedName>
</protein>
<dbReference type="InterPro" id="IPR008972">
    <property type="entry name" value="Cupredoxin"/>
</dbReference>
<dbReference type="AlphaFoldDB" id="A0A804IRU9"/>